<sequence length="55" mass="6251">MSLDGLLHLEVLDHPFKGPEFLEFVEGVLDRMQPWPLSNFVLVIDNATIYKVPGI</sequence>
<dbReference type="InParanoid" id="F8PET9"/>
<dbReference type="HOGENOM" id="CLU_188058_0_1_1"/>
<dbReference type="Proteomes" id="UP000008063">
    <property type="component" value="Unassembled WGS sequence"/>
</dbReference>
<reference evidence="2" key="1">
    <citation type="journal article" date="2011" name="Science">
        <title>The plant cell wall-decomposing machinery underlies the functional diversity of forest fungi.</title>
        <authorList>
            <person name="Eastwood D.C."/>
            <person name="Floudas D."/>
            <person name="Binder M."/>
            <person name="Majcherczyk A."/>
            <person name="Schneider P."/>
            <person name="Aerts A."/>
            <person name="Asiegbu F.O."/>
            <person name="Baker S.E."/>
            <person name="Barry K."/>
            <person name="Bendiksby M."/>
            <person name="Blumentritt M."/>
            <person name="Coutinho P.M."/>
            <person name="Cullen D."/>
            <person name="de Vries R.P."/>
            <person name="Gathman A."/>
            <person name="Goodell B."/>
            <person name="Henrissat B."/>
            <person name="Ihrmark K."/>
            <person name="Kauserud H."/>
            <person name="Kohler A."/>
            <person name="LaButti K."/>
            <person name="Lapidus A."/>
            <person name="Lavin J.L."/>
            <person name="Lee Y.-H."/>
            <person name="Lindquist E."/>
            <person name="Lilly W."/>
            <person name="Lucas S."/>
            <person name="Morin E."/>
            <person name="Murat C."/>
            <person name="Oguiza J.A."/>
            <person name="Park J."/>
            <person name="Pisabarro A.G."/>
            <person name="Riley R."/>
            <person name="Rosling A."/>
            <person name="Salamov A."/>
            <person name="Schmidt O."/>
            <person name="Schmutz J."/>
            <person name="Skrede I."/>
            <person name="Stenlid J."/>
            <person name="Wiebenga A."/>
            <person name="Xie X."/>
            <person name="Kuees U."/>
            <person name="Hibbett D.S."/>
            <person name="Hoffmeister D."/>
            <person name="Hoegberg N."/>
            <person name="Martin F."/>
            <person name="Grigoriev I.V."/>
            <person name="Watkinson S.C."/>
        </authorList>
    </citation>
    <scope>NUCLEOTIDE SEQUENCE [LARGE SCALE GENOMIC DNA]</scope>
    <source>
        <strain evidence="2">strain S7.3</strain>
    </source>
</reference>
<keyword evidence="2" id="KW-1185">Reference proteome</keyword>
<dbReference type="STRING" id="936435.F8PET9"/>
<dbReference type="EMBL" id="GL945474">
    <property type="protein sequence ID" value="EGO04150.1"/>
    <property type="molecule type" value="Genomic_DNA"/>
</dbReference>
<organism evidence="2">
    <name type="scientific">Serpula lacrymans var. lacrymans (strain S7.3)</name>
    <name type="common">Dry rot fungus</name>
    <dbReference type="NCBI Taxonomy" id="936435"/>
    <lineage>
        <taxon>Eukaryota</taxon>
        <taxon>Fungi</taxon>
        <taxon>Dikarya</taxon>
        <taxon>Basidiomycota</taxon>
        <taxon>Agaricomycotina</taxon>
        <taxon>Agaricomycetes</taxon>
        <taxon>Agaricomycetidae</taxon>
        <taxon>Boletales</taxon>
        <taxon>Coniophorineae</taxon>
        <taxon>Serpulaceae</taxon>
        <taxon>Serpula</taxon>
    </lineage>
</organism>
<name>F8PET9_SERL3</name>
<dbReference type="OrthoDB" id="2142724at2759"/>
<gene>
    <name evidence="1" type="ORF">SERLA73DRAFT_45358</name>
</gene>
<accession>F8PET9</accession>
<evidence type="ECO:0000313" key="2">
    <source>
        <dbReference type="Proteomes" id="UP000008063"/>
    </source>
</evidence>
<proteinExistence type="predicted"/>
<evidence type="ECO:0000313" key="1">
    <source>
        <dbReference type="EMBL" id="EGO04150.1"/>
    </source>
</evidence>
<dbReference type="OMA" id="MNPWPAR"/>
<dbReference type="AlphaFoldDB" id="F8PET9"/>
<evidence type="ECO:0008006" key="3">
    <source>
        <dbReference type="Google" id="ProtNLM"/>
    </source>
</evidence>
<protein>
    <recommendedName>
        <fullName evidence="3">Tc1-like transposase DDE domain-containing protein</fullName>
    </recommendedName>
</protein>